<evidence type="ECO:0008006" key="3">
    <source>
        <dbReference type="Google" id="ProtNLM"/>
    </source>
</evidence>
<organism evidence="1 2">
    <name type="scientific">Rhodoferax lithotrophicus</name>
    <dbReference type="NCBI Taxonomy" id="2798804"/>
    <lineage>
        <taxon>Bacteria</taxon>
        <taxon>Pseudomonadati</taxon>
        <taxon>Pseudomonadota</taxon>
        <taxon>Betaproteobacteria</taxon>
        <taxon>Burkholderiales</taxon>
        <taxon>Comamonadaceae</taxon>
        <taxon>Rhodoferax</taxon>
    </lineage>
</organism>
<name>A0ABM7MSV3_9BURK</name>
<sequence length="136" mass="14650">MTDKLNQALAMAMSSVPECLAAAYVDLSTGLLMAVNTIDSHPKEVVDILAAATSDLFAGKNVVTIENMFKKSRGLAMNSHHYFQEVIVNSDHAIHVFLRGKRHPGYIACFVCKKSVNLGMALATSRAALSDLEAVV</sequence>
<evidence type="ECO:0000313" key="2">
    <source>
        <dbReference type="Proteomes" id="UP000824366"/>
    </source>
</evidence>
<dbReference type="EMBL" id="AP024238">
    <property type="protein sequence ID" value="BCO29484.1"/>
    <property type="molecule type" value="Genomic_DNA"/>
</dbReference>
<protein>
    <recommendedName>
        <fullName evidence="3">Roadblock/LAMTOR2 domain-containing protein</fullName>
    </recommendedName>
</protein>
<gene>
    <name evidence="1" type="ORF">MIZ03_4407</name>
</gene>
<proteinExistence type="predicted"/>
<accession>A0ABM7MSV3</accession>
<keyword evidence="2" id="KW-1185">Reference proteome</keyword>
<evidence type="ECO:0000313" key="1">
    <source>
        <dbReference type="EMBL" id="BCO29484.1"/>
    </source>
</evidence>
<dbReference type="Proteomes" id="UP000824366">
    <property type="component" value="Chromosome"/>
</dbReference>
<dbReference type="RefSeq" id="WP_223905548.1">
    <property type="nucleotide sequence ID" value="NZ_AP024238.1"/>
</dbReference>
<reference evidence="1 2" key="1">
    <citation type="journal article" date="2021" name="Microbiol. Spectr.">
        <title>A Single Bacterium Capable of Oxidation and Reduction of Iron at Circumneutral pH.</title>
        <authorList>
            <person name="Kato S."/>
            <person name="Ohkuma M."/>
        </authorList>
    </citation>
    <scope>NUCLEOTIDE SEQUENCE [LARGE SCALE GENOMIC DNA]</scope>
    <source>
        <strain evidence="1 2">MIZ03</strain>
    </source>
</reference>